<accession>A0A9P4XAC7</accession>
<evidence type="ECO:0000313" key="10">
    <source>
        <dbReference type="EMBL" id="KAF3066203.1"/>
    </source>
</evidence>
<dbReference type="GO" id="GO:0050291">
    <property type="term" value="F:sphingosine N-acyltransferase activity"/>
    <property type="evidence" value="ECO:0007669"/>
    <property type="project" value="InterPro"/>
</dbReference>
<feature type="transmembrane region" description="Helical" evidence="8">
    <location>
        <begin position="191"/>
        <end position="209"/>
    </location>
</feature>
<feature type="transmembrane region" description="Helical" evidence="8">
    <location>
        <begin position="393"/>
        <end position="414"/>
    </location>
</feature>
<organism evidence="10 11">
    <name type="scientific">Trichoderma lentiforme</name>
    <dbReference type="NCBI Taxonomy" id="1567552"/>
    <lineage>
        <taxon>Eukaryota</taxon>
        <taxon>Fungi</taxon>
        <taxon>Dikarya</taxon>
        <taxon>Ascomycota</taxon>
        <taxon>Pezizomycotina</taxon>
        <taxon>Sordariomycetes</taxon>
        <taxon>Hypocreomycetidae</taxon>
        <taxon>Hypocreales</taxon>
        <taxon>Hypocreaceae</taxon>
        <taxon>Trichoderma</taxon>
    </lineage>
</organism>
<reference evidence="10 11" key="1">
    <citation type="submission" date="2018-06" db="EMBL/GenBank/DDBJ databases">
        <title>Genome analysis of cellulolytic fungus Trichoderma lentiforme CFAM-422.</title>
        <authorList>
            <person name="Steindorff A.S."/>
            <person name="Formighieri E.F."/>
            <person name="Midorikawa G.E.O."/>
            <person name="Tamietti M.S."/>
            <person name="Ramos E.Z."/>
            <person name="Silva A.S."/>
            <person name="Bon E.P.S."/>
            <person name="Mendes T.D."/>
            <person name="Damaso M.C.T."/>
            <person name="Favaro L.C.L."/>
        </authorList>
    </citation>
    <scope>NUCLEOTIDE SEQUENCE [LARGE SCALE GENOMIC DNA]</scope>
    <source>
        <strain evidence="10 11">CFAM-422</strain>
    </source>
</reference>
<dbReference type="InterPro" id="IPR006634">
    <property type="entry name" value="TLC-dom"/>
</dbReference>
<evidence type="ECO:0000256" key="2">
    <source>
        <dbReference type="ARBA" id="ARBA00009808"/>
    </source>
</evidence>
<evidence type="ECO:0000256" key="1">
    <source>
        <dbReference type="ARBA" id="ARBA00004141"/>
    </source>
</evidence>
<comment type="caution">
    <text evidence="10">The sequence shown here is derived from an EMBL/GenBank/DDBJ whole genome shotgun (WGS) entry which is preliminary data.</text>
</comment>
<feature type="transmembrane region" description="Helical" evidence="8">
    <location>
        <begin position="287"/>
        <end position="306"/>
    </location>
</feature>
<comment type="subcellular location">
    <subcellularLocation>
        <location evidence="1">Membrane</location>
        <topology evidence="1">Multi-pass membrane protein</topology>
    </subcellularLocation>
</comment>
<feature type="transmembrane region" description="Helical" evidence="8">
    <location>
        <begin position="318"/>
        <end position="342"/>
    </location>
</feature>
<gene>
    <name evidence="10" type="ORF">CFAM422_009336</name>
</gene>
<feature type="domain" description="TLC" evidence="9">
    <location>
        <begin position="185"/>
        <end position="422"/>
    </location>
</feature>
<keyword evidence="5 6" id="KW-0472">Membrane</keyword>
<name>A0A9P4XAC7_9HYPO</name>
<protein>
    <submittedName>
        <fullName evidence="10">Sphingosine N-acyltransferase lag1</fullName>
    </submittedName>
</protein>
<feature type="non-terminal residue" evidence="10">
    <location>
        <position position="503"/>
    </location>
</feature>
<comment type="similarity">
    <text evidence="2">Belongs to the sphingosine N-acyltransferase family.</text>
</comment>
<evidence type="ECO:0000256" key="3">
    <source>
        <dbReference type="ARBA" id="ARBA00022692"/>
    </source>
</evidence>
<feature type="transmembrane region" description="Helical" evidence="8">
    <location>
        <begin position="229"/>
        <end position="251"/>
    </location>
</feature>
<dbReference type="PANTHER" id="PTHR12560">
    <property type="entry name" value="LONGEVITY ASSURANCE FACTOR 1 LAG1"/>
    <property type="match status" value="1"/>
</dbReference>
<dbReference type="EMBL" id="QLNT01000017">
    <property type="protein sequence ID" value="KAF3066203.1"/>
    <property type="molecule type" value="Genomic_DNA"/>
</dbReference>
<dbReference type="Proteomes" id="UP000801864">
    <property type="component" value="Unassembled WGS sequence"/>
</dbReference>
<dbReference type="AlphaFoldDB" id="A0A9P4XAC7"/>
<feature type="transmembrane region" description="Helical" evidence="8">
    <location>
        <begin position="149"/>
        <end position="170"/>
    </location>
</feature>
<dbReference type="GO" id="GO:0016020">
    <property type="term" value="C:membrane"/>
    <property type="evidence" value="ECO:0007669"/>
    <property type="project" value="UniProtKB-SubCell"/>
</dbReference>
<evidence type="ECO:0000256" key="5">
    <source>
        <dbReference type="ARBA" id="ARBA00023136"/>
    </source>
</evidence>
<evidence type="ECO:0000313" key="11">
    <source>
        <dbReference type="Proteomes" id="UP000801864"/>
    </source>
</evidence>
<dbReference type="PANTHER" id="PTHR12560:SF0">
    <property type="entry name" value="LD18904P"/>
    <property type="match status" value="1"/>
</dbReference>
<dbReference type="InterPro" id="IPR016439">
    <property type="entry name" value="Lag1/Lac1-like"/>
</dbReference>
<dbReference type="PROSITE" id="PS50922">
    <property type="entry name" value="TLC"/>
    <property type="match status" value="1"/>
</dbReference>
<evidence type="ECO:0000256" key="6">
    <source>
        <dbReference type="PROSITE-ProRule" id="PRU00205"/>
    </source>
</evidence>
<evidence type="ECO:0000256" key="8">
    <source>
        <dbReference type="SAM" id="Phobius"/>
    </source>
</evidence>
<dbReference type="SMART" id="SM00724">
    <property type="entry name" value="TLC"/>
    <property type="match status" value="1"/>
</dbReference>
<keyword evidence="11" id="KW-1185">Reference proteome</keyword>
<keyword evidence="3 6" id="KW-0812">Transmembrane</keyword>
<evidence type="ECO:0000256" key="4">
    <source>
        <dbReference type="ARBA" id="ARBA00022989"/>
    </source>
</evidence>
<feature type="compositionally biased region" description="Basic and acidic residues" evidence="7">
    <location>
        <begin position="486"/>
        <end position="503"/>
    </location>
</feature>
<evidence type="ECO:0000256" key="7">
    <source>
        <dbReference type="SAM" id="MobiDB-lite"/>
    </source>
</evidence>
<sequence length="503" mass="57509">PLAVLDAPPQSLIPFPKTRVQVPRSRPLLCSTALDTMGDSHGFVADEKTIAGSSKSSRPATNGQRYMQTSGSNVVLVRRLKRKDEGLWKPLARWFVENQVGLSLNLLALLFLAHACIPKARVHTTKFFHLSYYNAKTGKYAAGSDDACLIAFFIVLFTGLRAGTMDYILAPFGRLFEINKKKDLTRFTEQAWLLVYYLVFWPTGVYLYYNSPAWLNMRELWTDWPNREMGGLMKWYMIAQWAFWLQQIIVINIEDRRKDHWQMFSHHIITTALISSCYCYHHTRVGMFILVIMDVVDLFLPVAKCLKYCGYTTLCDYVFALFMVSWFVARHVFYIMVCWSIYAHTPEIMPNGCFVGPNDSLVGPLETPAGFTYLIEPFFNSTGRVCYNETVKWAFLAPLLLLQGITIFWFTMIVRVAIKVIGGGGAEDTRSDDEADEEEDEEELIYEEVHPLEQEVGVEELDLKSWERRNGLKKQASASGVSLPGHSDRKELLGRIGCEKQVE</sequence>
<keyword evidence="4 8" id="KW-1133">Transmembrane helix</keyword>
<feature type="region of interest" description="Disordered" evidence="7">
    <location>
        <begin position="473"/>
        <end position="503"/>
    </location>
</feature>
<dbReference type="Pfam" id="PF03798">
    <property type="entry name" value="TRAM_LAG1_CLN8"/>
    <property type="match status" value="1"/>
</dbReference>
<proteinExistence type="inferred from homology"/>
<evidence type="ECO:0000259" key="9">
    <source>
        <dbReference type="PROSITE" id="PS50922"/>
    </source>
</evidence>
<dbReference type="GO" id="GO:0046513">
    <property type="term" value="P:ceramide biosynthetic process"/>
    <property type="evidence" value="ECO:0007669"/>
    <property type="project" value="InterPro"/>
</dbReference>